<dbReference type="EMBL" id="VSRR010030744">
    <property type="protein sequence ID" value="MPC70202.1"/>
    <property type="molecule type" value="Genomic_DNA"/>
</dbReference>
<comment type="caution">
    <text evidence="2">The sequence shown here is derived from an EMBL/GenBank/DDBJ whole genome shotgun (WGS) entry which is preliminary data.</text>
</comment>
<gene>
    <name evidence="2" type="ORF">E2C01_064444</name>
</gene>
<dbReference type="AlphaFoldDB" id="A0A5B7HG76"/>
<protein>
    <submittedName>
        <fullName evidence="2">Uncharacterized protein</fullName>
    </submittedName>
</protein>
<sequence length="89" mass="10096">MKQQQQQEEQTAGQHKSQPTSRVSPNLNTKPKNPSHIRSKNTNRHTQTDSTPPAPKQHSCNTSDQLWLVTRQLKGSVGKTKRKANWSIL</sequence>
<dbReference type="Proteomes" id="UP000324222">
    <property type="component" value="Unassembled WGS sequence"/>
</dbReference>
<evidence type="ECO:0000256" key="1">
    <source>
        <dbReference type="SAM" id="MobiDB-lite"/>
    </source>
</evidence>
<name>A0A5B7HG76_PORTR</name>
<organism evidence="2 3">
    <name type="scientific">Portunus trituberculatus</name>
    <name type="common">Swimming crab</name>
    <name type="synonym">Neptunus trituberculatus</name>
    <dbReference type="NCBI Taxonomy" id="210409"/>
    <lineage>
        <taxon>Eukaryota</taxon>
        <taxon>Metazoa</taxon>
        <taxon>Ecdysozoa</taxon>
        <taxon>Arthropoda</taxon>
        <taxon>Crustacea</taxon>
        <taxon>Multicrustacea</taxon>
        <taxon>Malacostraca</taxon>
        <taxon>Eumalacostraca</taxon>
        <taxon>Eucarida</taxon>
        <taxon>Decapoda</taxon>
        <taxon>Pleocyemata</taxon>
        <taxon>Brachyura</taxon>
        <taxon>Eubrachyura</taxon>
        <taxon>Portunoidea</taxon>
        <taxon>Portunidae</taxon>
        <taxon>Portuninae</taxon>
        <taxon>Portunus</taxon>
    </lineage>
</organism>
<accession>A0A5B7HG76</accession>
<evidence type="ECO:0000313" key="3">
    <source>
        <dbReference type="Proteomes" id="UP000324222"/>
    </source>
</evidence>
<feature type="compositionally biased region" description="Polar residues" evidence="1">
    <location>
        <begin position="11"/>
        <end position="32"/>
    </location>
</feature>
<feature type="compositionally biased region" description="Basic residues" evidence="1">
    <location>
        <begin position="33"/>
        <end position="43"/>
    </location>
</feature>
<feature type="region of interest" description="Disordered" evidence="1">
    <location>
        <begin position="1"/>
        <end position="63"/>
    </location>
</feature>
<keyword evidence="3" id="KW-1185">Reference proteome</keyword>
<feature type="compositionally biased region" description="Low complexity" evidence="1">
    <location>
        <begin position="1"/>
        <end position="10"/>
    </location>
</feature>
<evidence type="ECO:0000313" key="2">
    <source>
        <dbReference type="EMBL" id="MPC70202.1"/>
    </source>
</evidence>
<proteinExistence type="predicted"/>
<reference evidence="2 3" key="1">
    <citation type="submission" date="2019-05" db="EMBL/GenBank/DDBJ databases">
        <title>Another draft genome of Portunus trituberculatus and its Hox gene families provides insights of decapod evolution.</title>
        <authorList>
            <person name="Jeong J.-H."/>
            <person name="Song I."/>
            <person name="Kim S."/>
            <person name="Choi T."/>
            <person name="Kim D."/>
            <person name="Ryu S."/>
            <person name="Kim W."/>
        </authorList>
    </citation>
    <scope>NUCLEOTIDE SEQUENCE [LARGE SCALE GENOMIC DNA]</scope>
    <source>
        <tissue evidence="2">Muscle</tissue>
    </source>
</reference>